<evidence type="ECO:0000259" key="3">
    <source>
        <dbReference type="Pfam" id="PF20160"/>
    </source>
</evidence>
<reference evidence="4" key="1">
    <citation type="submission" date="2023-07" db="EMBL/GenBank/DDBJ databases">
        <title>draft genome sequence of fig (Ficus carica).</title>
        <authorList>
            <person name="Takahashi T."/>
            <person name="Nishimura K."/>
        </authorList>
    </citation>
    <scope>NUCLEOTIDE SEQUENCE</scope>
</reference>
<organism evidence="4 5">
    <name type="scientific">Ficus carica</name>
    <name type="common">Common fig</name>
    <dbReference type="NCBI Taxonomy" id="3494"/>
    <lineage>
        <taxon>Eukaryota</taxon>
        <taxon>Viridiplantae</taxon>
        <taxon>Streptophyta</taxon>
        <taxon>Embryophyta</taxon>
        <taxon>Tracheophyta</taxon>
        <taxon>Spermatophyta</taxon>
        <taxon>Magnoliopsida</taxon>
        <taxon>eudicotyledons</taxon>
        <taxon>Gunneridae</taxon>
        <taxon>Pentapetalae</taxon>
        <taxon>rosids</taxon>
        <taxon>fabids</taxon>
        <taxon>Rosales</taxon>
        <taxon>Moraceae</taxon>
        <taxon>Ficeae</taxon>
        <taxon>Ficus</taxon>
    </lineage>
</organism>
<evidence type="ECO:0000256" key="2">
    <source>
        <dbReference type="ARBA" id="ARBA00022737"/>
    </source>
</evidence>
<dbReference type="InterPro" id="IPR045344">
    <property type="entry name" value="C-JID"/>
</dbReference>
<evidence type="ECO:0000313" key="5">
    <source>
        <dbReference type="Proteomes" id="UP001187192"/>
    </source>
</evidence>
<dbReference type="Gramene" id="FCD_00026607-RA">
    <property type="protein sequence ID" value="FCD_00026607-RA:cds"/>
    <property type="gene ID" value="FCD_00026607"/>
</dbReference>
<dbReference type="SUPFAM" id="SSF52058">
    <property type="entry name" value="L domain-like"/>
    <property type="match status" value="1"/>
</dbReference>
<dbReference type="GO" id="GO:0006952">
    <property type="term" value="P:defense response"/>
    <property type="evidence" value="ECO:0007669"/>
    <property type="project" value="InterPro"/>
</dbReference>
<dbReference type="AlphaFoldDB" id="A0AA88AGN3"/>
<keyword evidence="5" id="KW-1185">Reference proteome</keyword>
<dbReference type="Pfam" id="PF20160">
    <property type="entry name" value="C-JID"/>
    <property type="match status" value="1"/>
</dbReference>
<dbReference type="EMBL" id="BTGU01000042">
    <property type="protein sequence ID" value="GMN52697.1"/>
    <property type="molecule type" value="Genomic_DNA"/>
</dbReference>
<evidence type="ECO:0000313" key="4">
    <source>
        <dbReference type="EMBL" id="GMN52697.1"/>
    </source>
</evidence>
<keyword evidence="2" id="KW-0677">Repeat</keyword>
<feature type="domain" description="C-JID" evidence="3">
    <location>
        <begin position="361"/>
        <end position="498"/>
    </location>
</feature>
<dbReference type="Proteomes" id="UP001187192">
    <property type="component" value="Unassembled WGS sequence"/>
</dbReference>
<keyword evidence="1" id="KW-0433">Leucine-rich repeat</keyword>
<name>A0AA88AGN3_FICCA</name>
<evidence type="ECO:0000256" key="1">
    <source>
        <dbReference type="ARBA" id="ARBA00022614"/>
    </source>
</evidence>
<dbReference type="PANTHER" id="PTHR11017">
    <property type="entry name" value="LEUCINE-RICH REPEAT-CONTAINING PROTEIN"/>
    <property type="match status" value="1"/>
</dbReference>
<dbReference type="PANTHER" id="PTHR11017:SF479">
    <property type="entry name" value="DISEASE RESISTANCE PROTEIN (TIR-NBS-LRR CLASS) FAMILY"/>
    <property type="match status" value="1"/>
</dbReference>
<dbReference type="InterPro" id="IPR032675">
    <property type="entry name" value="LRR_dom_sf"/>
</dbReference>
<sequence>MSYSMYQVNDAFSFEPLVFKEMRTLWFLDVFTVGNSNLDFPEGLQFLPNTLRYLRWNYCPLISFPPTFMPSNLGELVIPGSRLERLWHRDMALEKLKVLDLNGCRSLTQIPDLSRAPNLEDLDITFCSNVDKFPVLPNPCKIKYLRMTATNIEEVPPSINCLARVIIWTLDCCYRLKSLPTSICELKFLKILALEESSKFEDFPEILEPMERLEQLLLDITGIRKLPLSIENLIGLKTLSLQHCESLEVVPCTIYNMSLEHLNLYGCKKLKRLPELPFSLKHLNATGCDSLETVSNPWIALAQHPRDYSVEQEFHFPECSKLDNNIIVTEFQIRVLAPAILTKSEPHEKKSCGVPGVGICIPGDEIPMWFSPQSERSSITTKLDPNWYDANFMGFVVCAIISFNTSSIMQVTLQCEMCFKTDSGESHIKTQRPFKLKTNSGLAHMILQSFDENYSDVFDAVEVSFNFRHNGIDIRGSKKPNSEVKKCGIRMLYLQDAEQFRIANIQHLHEKRNVVITSMPEPSTETGTNDFGVAPNCHDESEPSEHRTVQLNTEASLPERINCCMIL</sequence>
<comment type="caution">
    <text evidence="4">The sequence shown here is derived from an EMBL/GenBank/DDBJ whole genome shotgun (WGS) entry which is preliminary data.</text>
</comment>
<dbReference type="Gene3D" id="3.80.10.10">
    <property type="entry name" value="Ribonuclease Inhibitor"/>
    <property type="match status" value="2"/>
</dbReference>
<gene>
    <name evidence="4" type="ORF">TIFTF001_021813</name>
</gene>
<proteinExistence type="predicted"/>
<dbReference type="InterPro" id="IPR044974">
    <property type="entry name" value="Disease_R_plants"/>
</dbReference>
<protein>
    <recommendedName>
        <fullName evidence="3">C-JID domain-containing protein</fullName>
    </recommendedName>
</protein>
<accession>A0AA88AGN3</accession>